<feature type="domain" description="Carboxylesterase type B" evidence="4">
    <location>
        <begin position="18"/>
        <end position="496"/>
    </location>
</feature>
<name>A0AAV9J4A2_9PEZI</name>
<comment type="caution">
    <text evidence="5">The sequence shown here is derived from an EMBL/GenBank/DDBJ whole genome shotgun (WGS) entry which is preliminary data.</text>
</comment>
<evidence type="ECO:0000256" key="2">
    <source>
        <dbReference type="ARBA" id="ARBA00022801"/>
    </source>
</evidence>
<dbReference type="EC" id="3.1.1.-" evidence="3"/>
<comment type="similarity">
    <text evidence="1 3">Belongs to the type-B carboxylesterase/lipase family.</text>
</comment>
<dbReference type="PANTHER" id="PTHR43142:SF4">
    <property type="entry name" value="CARBOXYLIC ESTER HYDROLASE"/>
    <property type="match status" value="1"/>
</dbReference>
<sequence>MTQEDMKQHPYLFDAGPLGHIEGLTVSRCPGDKQLLHYFGGLPFALPPVGPYRFRRARPLPEYYRYGTRASPGRFTGSTAYCPQPSFLSKSDESLWDEDCLQLNIYIPTGEAPSSAGWPVFFYIHGGFLQWGSPNSAPTAIAPLLNETAFKAIIVMPAYRLNALGYLASRELQAEAELHGETTGNMGFWDQRLALEWTAKNIACFGGDAANITVGGYSAGSHSAFQQLAHELYSVPDDKAIIRRVIMWSNSPGVQPKALGEHQKQFDELLTALRIPITLSAEKKLNALRAVSPHDLIAVQDGLKLSEFRAFTDGTFIAKDLIANINSGDFGRRMKRRGMTLMNGECRDEHNLYQAWRTPAPTYDAVYSRLCADYPERAVEKLMAYTCGNEHILPPGVKDWQDLFGRLYADMQVHCLERGFLHALDKGGLEFGKDVLRYRFNWRAGCVELPPEWGVTHATDMAIWFWGEGQGNGLTDAEKKVLEPWNSAFAAFVRGDEVQWGTTDVKEMKRLNGDGTTSVWIDDRWDEGVKVWDLVNGDAGAGILSWLKSKL</sequence>
<dbReference type="Pfam" id="PF00135">
    <property type="entry name" value="COesterase"/>
    <property type="match status" value="1"/>
</dbReference>
<protein>
    <recommendedName>
        <fullName evidence="3">Carboxylic ester hydrolase</fullName>
        <ecNumber evidence="3">3.1.1.-</ecNumber>
    </recommendedName>
</protein>
<accession>A0AAV9J4A2</accession>
<evidence type="ECO:0000313" key="5">
    <source>
        <dbReference type="EMBL" id="KAK4539442.1"/>
    </source>
</evidence>
<evidence type="ECO:0000256" key="3">
    <source>
        <dbReference type="RuleBase" id="RU361235"/>
    </source>
</evidence>
<dbReference type="EMBL" id="JAVFHQ010000094">
    <property type="protein sequence ID" value="KAK4539442.1"/>
    <property type="molecule type" value="Genomic_DNA"/>
</dbReference>
<dbReference type="InterPro" id="IPR002018">
    <property type="entry name" value="CarbesteraseB"/>
</dbReference>
<dbReference type="InterPro" id="IPR029058">
    <property type="entry name" value="AB_hydrolase_fold"/>
</dbReference>
<evidence type="ECO:0000259" key="4">
    <source>
        <dbReference type="Pfam" id="PF00135"/>
    </source>
</evidence>
<evidence type="ECO:0000313" key="6">
    <source>
        <dbReference type="Proteomes" id="UP001324427"/>
    </source>
</evidence>
<reference evidence="5 6" key="1">
    <citation type="submission" date="2021-11" db="EMBL/GenBank/DDBJ databases">
        <title>Black yeast isolated from Biological Soil Crust.</title>
        <authorList>
            <person name="Kurbessoian T."/>
        </authorList>
    </citation>
    <scope>NUCLEOTIDE SEQUENCE [LARGE SCALE GENOMIC DNA]</scope>
    <source>
        <strain evidence="5 6">CCFEE 5522</strain>
    </source>
</reference>
<dbReference type="PANTHER" id="PTHR43142">
    <property type="entry name" value="CARBOXYLIC ESTER HYDROLASE"/>
    <property type="match status" value="1"/>
</dbReference>
<dbReference type="PROSITE" id="PS00122">
    <property type="entry name" value="CARBOXYLESTERASE_B_1"/>
    <property type="match status" value="1"/>
</dbReference>
<gene>
    <name evidence="5" type="ORF">LTR36_010919</name>
</gene>
<keyword evidence="6" id="KW-1185">Reference proteome</keyword>
<dbReference type="GO" id="GO:0016787">
    <property type="term" value="F:hydrolase activity"/>
    <property type="evidence" value="ECO:0007669"/>
    <property type="project" value="UniProtKB-KW"/>
</dbReference>
<dbReference type="AlphaFoldDB" id="A0AAV9J4A2"/>
<organism evidence="5 6">
    <name type="scientific">Oleoguttula mirabilis</name>
    <dbReference type="NCBI Taxonomy" id="1507867"/>
    <lineage>
        <taxon>Eukaryota</taxon>
        <taxon>Fungi</taxon>
        <taxon>Dikarya</taxon>
        <taxon>Ascomycota</taxon>
        <taxon>Pezizomycotina</taxon>
        <taxon>Dothideomycetes</taxon>
        <taxon>Dothideomycetidae</taxon>
        <taxon>Mycosphaerellales</taxon>
        <taxon>Teratosphaeriaceae</taxon>
        <taxon>Oleoguttula</taxon>
    </lineage>
</organism>
<keyword evidence="2 3" id="KW-0378">Hydrolase</keyword>
<dbReference type="Gene3D" id="3.40.50.1820">
    <property type="entry name" value="alpha/beta hydrolase"/>
    <property type="match status" value="1"/>
</dbReference>
<proteinExistence type="inferred from homology"/>
<dbReference type="InterPro" id="IPR019826">
    <property type="entry name" value="Carboxylesterase_B_AS"/>
</dbReference>
<evidence type="ECO:0000256" key="1">
    <source>
        <dbReference type="ARBA" id="ARBA00005964"/>
    </source>
</evidence>
<dbReference type="SUPFAM" id="SSF53474">
    <property type="entry name" value="alpha/beta-Hydrolases"/>
    <property type="match status" value="1"/>
</dbReference>
<dbReference type="Proteomes" id="UP001324427">
    <property type="component" value="Unassembled WGS sequence"/>
</dbReference>